<comment type="similarity">
    <text evidence="4 17">Belongs to the CDP-alcohol phosphatidyltransferase class-I family.</text>
</comment>
<dbReference type="GO" id="GO:0006655">
    <property type="term" value="P:phosphatidylglycerol biosynthetic process"/>
    <property type="evidence" value="ECO:0007669"/>
    <property type="project" value="UniProtKB-UniPathway"/>
</dbReference>
<dbReference type="Pfam" id="PF01066">
    <property type="entry name" value="CDP-OH_P_transf"/>
    <property type="match status" value="1"/>
</dbReference>
<keyword evidence="7" id="KW-0444">Lipid biosynthesis</keyword>
<keyword evidence="11" id="KW-0443">Lipid metabolism</keyword>
<comment type="catalytic activity">
    <reaction evidence="15">
        <text>a CDP-1,2-diacyl-sn-glycerol + sn-glycerol 3-phosphate = a 1,2-diacyl-sn-glycero-3-phospho-(1'-sn-glycero-3'-phosphate) + CMP + H(+)</text>
        <dbReference type="Rhea" id="RHEA:12593"/>
        <dbReference type="ChEBI" id="CHEBI:15378"/>
        <dbReference type="ChEBI" id="CHEBI:57597"/>
        <dbReference type="ChEBI" id="CHEBI:58332"/>
        <dbReference type="ChEBI" id="CHEBI:60110"/>
        <dbReference type="ChEBI" id="CHEBI:60377"/>
        <dbReference type="EC" id="2.7.8.5"/>
    </reaction>
</comment>
<dbReference type="PIRSF" id="PIRSF000847">
    <property type="entry name" value="Phos_ph_gly_syn"/>
    <property type="match status" value="1"/>
</dbReference>
<keyword evidence="9 18" id="KW-0812">Transmembrane</keyword>
<dbReference type="PANTHER" id="PTHR14269:SF62">
    <property type="entry name" value="CDP-DIACYLGLYCEROL--GLYCEROL-3-PHOSPHATE 3-PHOSPHATIDYLTRANSFERASE 1, CHLOROPLASTIC"/>
    <property type="match status" value="1"/>
</dbReference>
<keyword evidence="20" id="KW-1185">Reference proteome</keyword>
<accession>Q8RBQ6</accession>
<evidence type="ECO:0000256" key="4">
    <source>
        <dbReference type="ARBA" id="ARBA00010441"/>
    </source>
</evidence>
<reference evidence="19 20" key="1">
    <citation type="journal article" date="2002" name="Genome Res.">
        <title>A complete sequence of the T. tengcongensis genome.</title>
        <authorList>
            <person name="Bao Q."/>
            <person name="Tian Y."/>
            <person name="Li W."/>
            <person name="Xu Z."/>
            <person name="Xuan Z."/>
            <person name="Hu S."/>
            <person name="Dong W."/>
            <person name="Yang J."/>
            <person name="Chen Y."/>
            <person name="Xue Y."/>
            <person name="Xu Y."/>
            <person name="Lai X."/>
            <person name="Huang L."/>
            <person name="Dong X."/>
            <person name="Ma Y."/>
            <person name="Ling L."/>
            <person name="Tan H."/>
            <person name="Chen R."/>
            <person name="Wang J."/>
            <person name="Yu J."/>
            <person name="Yang H."/>
        </authorList>
    </citation>
    <scope>NUCLEOTIDE SEQUENCE [LARGE SCALE GENOMIC DNA]</scope>
    <source>
        <strain evidence="20">DSM 15242 / JCM 11007 / NBRC 100824 / MB4</strain>
    </source>
</reference>
<keyword evidence="10 18" id="KW-1133">Transmembrane helix</keyword>
<dbReference type="KEGG" id="tte:TTE0757"/>
<organism evidence="19 20">
    <name type="scientific">Caldanaerobacter subterraneus subsp. tengcongensis (strain DSM 15242 / JCM 11007 / NBRC 100824 / MB4)</name>
    <name type="common">Thermoanaerobacter tengcongensis</name>
    <dbReference type="NCBI Taxonomy" id="273068"/>
    <lineage>
        <taxon>Bacteria</taxon>
        <taxon>Bacillati</taxon>
        <taxon>Bacillota</taxon>
        <taxon>Clostridia</taxon>
        <taxon>Thermoanaerobacterales</taxon>
        <taxon>Thermoanaerobacteraceae</taxon>
        <taxon>Caldanaerobacter</taxon>
    </lineage>
</organism>
<dbReference type="STRING" id="273068.TTE0757"/>
<feature type="transmembrane region" description="Helical" evidence="18">
    <location>
        <begin position="144"/>
        <end position="166"/>
    </location>
</feature>
<dbReference type="EC" id="2.7.8.5" evidence="5 16"/>
<dbReference type="InterPro" id="IPR043130">
    <property type="entry name" value="CDP-OH_PTrfase_TM_dom"/>
</dbReference>
<evidence type="ECO:0000256" key="7">
    <source>
        <dbReference type="ARBA" id="ARBA00022516"/>
    </source>
</evidence>
<evidence type="ECO:0000256" key="17">
    <source>
        <dbReference type="RuleBase" id="RU003750"/>
    </source>
</evidence>
<evidence type="ECO:0000256" key="3">
    <source>
        <dbReference type="ARBA" id="ARBA00005042"/>
    </source>
</evidence>
<dbReference type="Proteomes" id="UP000000555">
    <property type="component" value="Chromosome"/>
</dbReference>
<evidence type="ECO:0000256" key="15">
    <source>
        <dbReference type="ARBA" id="ARBA00048586"/>
    </source>
</evidence>
<evidence type="ECO:0000256" key="1">
    <source>
        <dbReference type="ARBA" id="ARBA00003973"/>
    </source>
</evidence>
<evidence type="ECO:0000256" key="2">
    <source>
        <dbReference type="ARBA" id="ARBA00004141"/>
    </source>
</evidence>
<dbReference type="UniPathway" id="UPA00084">
    <property type="reaction ID" value="UER00503"/>
</dbReference>
<dbReference type="PROSITE" id="PS00379">
    <property type="entry name" value="CDP_ALCOHOL_P_TRANSF"/>
    <property type="match status" value="1"/>
</dbReference>
<keyword evidence="14" id="KW-1208">Phospholipid metabolism</keyword>
<gene>
    <name evidence="19" type="primary">PgsA</name>
    <name evidence="19" type="ordered locus">TTE0757</name>
</gene>
<evidence type="ECO:0000256" key="13">
    <source>
        <dbReference type="ARBA" id="ARBA00023209"/>
    </source>
</evidence>
<name>Q8RBQ6_CALS4</name>
<keyword evidence="13" id="KW-0594">Phospholipid biosynthesis</keyword>
<evidence type="ECO:0000256" key="14">
    <source>
        <dbReference type="ARBA" id="ARBA00023264"/>
    </source>
</evidence>
<dbReference type="NCBIfam" id="TIGR00560">
    <property type="entry name" value="pgsA"/>
    <property type="match status" value="1"/>
</dbReference>
<protein>
    <recommendedName>
        <fullName evidence="6 16">CDP-diacylglycerol--glycerol-3-phosphate 3-phosphatidyltransferase</fullName>
        <ecNumber evidence="5 16">2.7.8.5</ecNumber>
    </recommendedName>
</protein>
<evidence type="ECO:0000256" key="8">
    <source>
        <dbReference type="ARBA" id="ARBA00022679"/>
    </source>
</evidence>
<evidence type="ECO:0000256" key="10">
    <source>
        <dbReference type="ARBA" id="ARBA00022989"/>
    </source>
</evidence>
<dbReference type="Gene3D" id="1.20.120.1760">
    <property type="match status" value="1"/>
</dbReference>
<dbReference type="GO" id="GO:0016020">
    <property type="term" value="C:membrane"/>
    <property type="evidence" value="ECO:0007669"/>
    <property type="project" value="UniProtKB-SubCell"/>
</dbReference>
<evidence type="ECO:0000313" key="20">
    <source>
        <dbReference type="Proteomes" id="UP000000555"/>
    </source>
</evidence>
<comment type="function">
    <text evidence="1">This protein catalyzes the committed step to the synthesis of the acidic phospholipids.</text>
</comment>
<dbReference type="InterPro" id="IPR000462">
    <property type="entry name" value="CDP-OH_P_trans"/>
</dbReference>
<comment type="subcellular location">
    <subcellularLocation>
        <location evidence="2">Membrane</location>
        <topology evidence="2">Multi-pass membrane protein</topology>
    </subcellularLocation>
</comment>
<feature type="transmembrane region" description="Helical" evidence="18">
    <location>
        <begin position="31"/>
        <end position="51"/>
    </location>
</feature>
<proteinExistence type="inferred from homology"/>
<evidence type="ECO:0000256" key="12">
    <source>
        <dbReference type="ARBA" id="ARBA00023136"/>
    </source>
</evidence>
<dbReference type="InterPro" id="IPR050324">
    <property type="entry name" value="CDP-alcohol_PTase-I"/>
</dbReference>
<dbReference type="PANTHER" id="PTHR14269">
    <property type="entry name" value="CDP-DIACYLGLYCEROL--GLYCEROL-3-PHOSPHATE 3-PHOSPHATIDYLTRANSFERASE-RELATED"/>
    <property type="match status" value="1"/>
</dbReference>
<feature type="transmembrane region" description="Helical" evidence="18">
    <location>
        <begin position="7"/>
        <end position="25"/>
    </location>
</feature>
<keyword evidence="12 18" id="KW-0472">Membrane</keyword>
<evidence type="ECO:0000313" key="19">
    <source>
        <dbReference type="EMBL" id="AAM24017.1"/>
    </source>
</evidence>
<dbReference type="EMBL" id="AE008691">
    <property type="protein sequence ID" value="AAM24017.1"/>
    <property type="molecule type" value="Genomic_DNA"/>
</dbReference>
<feature type="transmembrane region" description="Helical" evidence="18">
    <location>
        <begin position="120"/>
        <end position="138"/>
    </location>
</feature>
<dbReference type="eggNOG" id="COG0558">
    <property type="taxonomic scope" value="Bacteria"/>
</dbReference>
<evidence type="ECO:0000256" key="11">
    <source>
        <dbReference type="ARBA" id="ARBA00023098"/>
    </source>
</evidence>
<comment type="pathway">
    <text evidence="3">Phospholipid metabolism; phosphatidylglycerol biosynthesis; phosphatidylglycerol from CDP-diacylglycerol: step 1/2.</text>
</comment>
<sequence length="170" mass="19250">MMNIPNILTLVRFLLIPGFVYAFFYMTEGNVYAAIIFILSGITDVLDGYIARHFNQVTKLGTLLDPLADKLMVLTVLTSLWLKGFIPFFIIGVLAVKELAMIVGAAFLYRKQKIAIPANAYGKAATFLFYVAIIFSLFRWPYNLFLMILALGLALIAFFVYAFEFFKKTI</sequence>
<keyword evidence="8 17" id="KW-0808">Transferase</keyword>
<evidence type="ECO:0000256" key="18">
    <source>
        <dbReference type="SAM" id="Phobius"/>
    </source>
</evidence>
<evidence type="ECO:0000256" key="9">
    <source>
        <dbReference type="ARBA" id="ARBA00022692"/>
    </source>
</evidence>
<evidence type="ECO:0000256" key="6">
    <source>
        <dbReference type="ARBA" id="ARBA00014944"/>
    </source>
</evidence>
<evidence type="ECO:0000256" key="5">
    <source>
        <dbReference type="ARBA" id="ARBA00013170"/>
    </source>
</evidence>
<dbReference type="InterPro" id="IPR004570">
    <property type="entry name" value="Phosphatidylglycerol_P_synth"/>
</dbReference>
<dbReference type="InterPro" id="IPR048254">
    <property type="entry name" value="CDP_ALCOHOL_P_TRANSF_CS"/>
</dbReference>
<dbReference type="AlphaFoldDB" id="Q8RBQ6"/>
<evidence type="ECO:0000256" key="16">
    <source>
        <dbReference type="NCBIfam" id="TIGR00560"/>
    </source>
</evidence>
<dbReference type="GO" id="GO:0008444">
    <property type="term" value="F:CDP-diacylglycerol-glycerol-3-phosphate 3-phosphatidyltransferase activity"/>
    <property type="evidence" value="ECO:0007669"/>
    <property type="project" value="UniProtKB-UniRule"/>
</dbReference>
<dbReference type="HOGENOM" id="CLU_051314_6_3_9"/>